<reference evidence="2" key="1">
    <citation type="journal article" date="2020" name="Stud. Mycol.">
        <title>101 Dothideomycetes genomes: a test case for predicting lifestyles and emergence of pathogens.</title>
        <authorList>
            <person name="Haridas S."/>
            <person name="Albert R."/>
            <person name="Binder M."/>
            <person name="Bloem J."/>
            <person name="Labutti K."/>
            <person name="Salamov A."/>
            <person name="Andreopoulos B."/>
            <person name="Baker S."/>
            <person name="Barry K."/>
            <person name="Bills G."/>
            <person name="Bluhm B."/>
            <person name="Cannon C."/>
            <person name="Castanera R."/>
            <person name="Culley D."/>
            <person name="Daum C."/>
            <person name="Ezra D."/>
            <person name="Gonzalez J."/>
            <person name="Henrissat B."/>
            <person name="Kuo A."/>
            <person name="Liang C."/>
            <person name="Lipzen A."/>
            <person name="Lutzoni F."/>
            <person name="Magnuson J."/>
            <person name="Mondo S."/>
            <person name="Nolan M."/>
            <person name="Ohm R."/>
            <person name="Pangilinan J."/>
            <person name="Park H.-J."/>
            <person name="Ramirez L."/>
            <person name="Alfaro M."/>
            <person name="Sun H."/>
            <person name="Tritt A."/>
            <person name="Yoshinaga Y."/>
            <person name="Zwiers L.-H."/>
            <person name="Turgeon B."/>
            <person name="Goodwin S."/>
            <person name="Spatafora J."/>
            <person name="Crous P."/>
            <person name="Grigoriev I."/>
        </authorList>
    </citation>
    <scope>NUCLEOTIDE SEQUENCE</scope>
    <source>
        <strain evidence="2">CBS 109.77</strain>
    </source>
</reference>
<dbReference type="OrthoDB" id="5118255at2759"/>
<sequence>MFVSTTLHNGIEDVLNPTFRLVNFASSADQLTVVRMLRNAWTVEEPKMEAGGVEAAFGKWMRENGNPGKKWGDASITKQNSDKDDLDTPWRQHVLFYYNHLFVDIGRMLPNVNSSLGHHHPPNHTSFSLSHSPSPASTTRTFNTPIIILPAFLDYGTKVKISQVSDKDDSTIREYGVFDSKHMEEAWWIGAGVKLRMDVVVDGTEEENKKEGVAAVFAVGPLCTERHGGEDD</sequence>
<dbReference type="AlphaFoldDB" id="A0A6A6XHQ8"/>
<evidence type="ECO:0000313" key="3">
    <source>
        <dbReference type="Proteomes" id="UP000799757"/>
    </source>
</evidence>
<evidence type="ECO:0000256" key="1">
    <source>
        <dbReference type="SAM" id="MobiDB-lite"/>
    </source>
</evidence>
<proteinExistence type="predicted"/>
<accession>A0A6A6XHQ8</accession>
<evidence type="ECO:0000313" key="2">
    <source>
        <dbReference type="EMBL" id="KAF2796026.1"/>
    </source>
</evidence>
<name>A0A6A6XHQ8_9PLEO</name>
<feature type="region of interest" description="Disordered" evidence="1">
    <location>
        <begin position="64"/>
        <end position="84"/>
    </location>
</feature>
<organism evidence="2 3">
    <name type="scientific">Melanomma pulvis-pyrius CBS 109.77</name>
    <dbReference type="NCBI Taxonomy" id="1314802"/>
    <lineage>
        <taxon>Eukaryota</taxon>
        <taxon>Fungi</taxon>
        <taxon>Dikarya</taxon>
        <taxon>Ascomycota</taxon>
        <taxon>Pezizomycotina</taxon>
        <taxon>Dothideomycetes</taxon>
        <taxon>Pleosporomycetidae</taxon>
        <taxon>Pleosporales</taxon>
        <taxon>Melanommataceae</taxon>
        <taxon>Melanomma</taxon>
    </lineage>
</organism>
<protein>
    <submittedName>
        <fullName evidence="2">Uncharacterized protein</fullName>
    </submittedName>
</protein>
<keyword evidence="3" id="KW-1185">Reference proteome</keyword>
<gene>
    <name evidence="2" type="ORF">K505DRAFT_359640</name>
</gene>
<dbReference type="EMBL" id="MU001841">
    <property type="protein sequence ID" value="KAF2796026.1"/>
    <property type="molecule type" value="Genomic_DNA"/>
</dbReference>
<dbReference type="Proteomes" id="UP000799757">
    <property type="component" value="Unassembled WGS sequence"/>
</dbReference>